<dbReference type="Pfam" id="PF07929">
    <property type="entry name" value="PRiA4_ORF3"/>
    <property type="match status" value="1"/>
</dbReference>
<keyword evidence="3" id="KW-1185">Reference proteome</keyword>
<protein>
    <submittedName>
        <fullName evidence="2">Plasmid pRiA4b ORF-3 family protein</fullName>
    </submittedName>
</protein>
<sequence>MSGLLSTGAWLRERTDPLDAEAAGSVIAARYRRPDGQPTRLFVDEVLPRVTAAANTEALAILLAIGAATPESTGEAARTSATVLAAAGVPAPSWADELAEPITATGFRLLRRTTGLAAGKTAVLCGEFVRAGRRHILAVRLNPLRCGEAAGIVTLRTDLGLDRAIAQVQAGATRDAAGLGGKELDAAEFRWEVSEALAIRAAHEAADLLLGFRPSSDPHGQDVPGYHATALLLTGRLQALPTLRHQPPRPHTAACDELIRIVARRSPTRHPGPLPARWARQEGPAPLYQITVNMRGARQPIWRRLEVPADLSLARLHAVIQAAFGWQESELHEFETPFGTFTAPDPDGPDPDFPGPAPDWPDTRTVSLGQVLTGVGSQIVGVYLLENEWELDIELAKISGRTTGASDPRCLDGQRAAPPEGCQSWDVYEEFLRILEGEDADPDSEESYERLTEIGLAEATDFDPRWFDLEAVNADLSRLR</sequence>
<evidence type="ECO:0000259" key="1">
    <source>
        <dbReference type="Pfam" id="PF07929"/>
    </source>
</evidence>
<reference evidence="2 3" key="1">
    <citation type="submission" date="2022-04" db="EMBL/GenBank/DDBJ databases">
        <title>Genome diversity in the genus Frankia.</title>
        <authorList>
            <person name="Carlos-Shanley C."/>
            <person name="Hahn D."/>
        </authorList>
    </citation>
    <scope>NUCLEOTIDE SEQUENCE [LARGE SCALE GENOMIC DNA]</scope>
    <source>
        <strain evidence="2 3">Ag45/Mut15</strain>
    </source>
</reference>
<dbReference type="PANTHER" id="PTHR41878">
    <property type="entry name" value="LEXA REPRESSOR-RELATED"/>
    <property type="match status" value="1"/>
</dbReference>
<dbReference type="Proteomes" id="UP001201873">
    <property type="component" value="Unassembled WGS sequence"/>
</dbReference>
<dbReference type="InterPro" id="IPR024047">
    <property type="entry name" value="MM3350-like_sf"/>
</dbReference>
<comment type="caution">
    <text evidence="2">The sequence shown here is derived from an EMBL/GenBank/DDBJ whole genome shotgun (WGS) entry which is preliminary data.</text>
</comment>
<proteinExistence type="predicted"/>
<evidence type="ECO:0000313" key="3">
    <source>
        <dbReference type="Proteomes" id="UP001201873"/>
    </source>
</evidence>
<feature type="domain" description="Plasmid pRiA4b Orf3-like" evidence="1">
    <location>
        <begin position="288"/>
        <end position="470"/>
    </location>
</feature>
<name>A0ABT0JZR8_9ACTN</name>
<accession>A0ABT0JZR8</accession>
<dbReference type="EMBL" id="JALKFT010000013">
    <property type="protein sequence ID" value="MCK9877027.1"/>
    <property type="molecule type" value="Genomic_DNA"/>
</dbReference>
<gene>
    <name evidence="2" type="ORF">MXD59_14805</name>
</gene>
<dbReference type="PANTHER" id="PTHR41878:SF1">
    <property type="entry name" value="TNPR PROTEIN"/>
    <property type="match status" value="1"/>
</dbReference>
<dbReference type="InterPro" id="IPR012912">
    <property type="entry name" value="Plasmid_pRiA4b_Orf3-like"/>
</dbReference>
<dbReference type="Gene3D" id="3.10.290.30">
    <property type="entry name" value="MM3350-like"/>
    <property type="match status" value="1"/>
</dbReference>
<evidence type="ECO:0000313" key="2">
    <source>
        <dbReference type="EMBL" id="MCK9877027.1"/>
    </source>
</evidence>
<dbReference type="RefSeq" id="WP_248825322.1">
    <property type="nucleotide sequence ID" value="NZ_JALKFT010000013.1"/>
</dbReference>
<organism evidence="2 3">
    <name type="scientific">Frankia umida</name>
    <dbReference type="NCBI Taxonomy" id="573489"/>
    <lineage>
        <taxon>Bacteria</taxon>
        <taxon>Bacillati</taxon>
        <taxon>Actinomycetota</taxon>
        <taxon>Actinomycetes</taxon>
        <taxon>Frankiales</taxon>
        <taxon>Frankiaceae</taxon>
        <taxon>Frankia</taxon>
    </lineage>
</organism>
<dbReference type="SUPFAM" id="SSF159941">
    <property type="entry name" value="MM3350-like"/>
    <property type="match status" value="1"/>
</dbReference>